<dbReference type="NCBIfam" id="TIGR03156">
    <property type="entry name" value="GTP_HflX"/>
    <property type="match status" value="1"/>
</dbReference>
<dbReference type="GO" id="GO:0043022">
    <property type="term" value="F:ribosome binding"/>
    <property type="evidence" value="ECO:0007669"/>
    <property type="project" value="TreeGrafter"/>
</dbReference>
<accession>A0A8U0HZW2</accession>
<evidence type="ECO:0000256" key="6">
    <source>
        <dbReference type="PIRSR" id="PIRSR006809-2"/>
    </source>
</evidence>
<evidence type="ECO:0000256" key="4">
    <source>
        <dbReference type="ARBA" id="ARBA00023134"/>
    </source>
</evidence>
<dbReference type="GeneID" id="72187270"/>
<dbReference type="Gene3D" id="3.40.50.11060">
    <property type="entry name" value="GTPase HflX, N-terminal domain"/>
    <property type="match status" value="1"/>
</dbReference>
<dbReference type="PIRSF" id="PIRSF006809">
    <property type="entry name" value="GTP-binding_hflX_prd"/>
    <property type="match status" value="1"/>
</dbReference>
<dbReference type="KEGG" id="halx:M0R89_18685"/>
<evidence type="ECO:0000256" key="5">
    <source>
        <dbReference type="PIRSR" id="PIRSR006809-1"/>
    </source>
</evidence>
<keyword evidence="2 5" id="KW-0547">Nucleotide-binding</keyword>
<organism evidence="8 9">
    <name type="scientific">Halorussus limi</name>
    <dbReference type="NCBI Taxonomy" id="2938695"/>
    <lineage>
        <taxon>Archaea</taxon>
        <taxon>Methanobacteriati</taxon>
        <taxon>Methanobacteriota</taxon>
        <taxon>Stenosarchaea group</taxon>
        <taxon>Halobacteria</taxon>
        <taxon>Halobacteriales</taxon>
        <taxon>Haladaptataceae</taxon>
        <taxon>Halorussus</taxon>
    </lineage>
</organism>
<dbReference type="Pfam" id="PF13167">
    <property type="entry name" value="GTP-bdg_N"/>
    <property type="match status" value="1"/>
</dbReference>
<keyword evidence="3 6" id="KW-0460">Magnesium</keyword>
<evidence type="ECO:0000256" key="2">
    <source>
        <dbReference type="ARBA" id="ARBA00022741"/>
    </source>
</evidence>
<dbReference type="RefSeq" id="WP_248652593.1">
    <property type="nucleotide sequence ID" value="NZ_CP096660.1"/>
</dbReference>
<dbReference type="GO" id="GO:0005525">
    <property type="term" value="F:GTP binding"/>
    <property type="evidence" value="ECO:0007669"/>
    <property type="project" value="UniProtKB-KW"/>
</dbReference>
<evidence type="ECO:0000313" key="9">
    <source>
        <dbReference type="Proteomes" id="UP000830729"/>
    </source>
</evidence>
<evidence type="ECO:0000256" key="1">
    <source>
        <dbReference type="ARBA" id="ARBA00022723"/>
    </source>
</evidence>
<geneLocation type="plasmid" evidence="8 9">
    <name>unnamed1</name>
</geneLocation>
<dbReference type="GO" id="GO:0005737">
    <property type="term" value="C:cytoplasm"/>
    <property type="evidence" value="ECO:0007669"/>
    <property type="project" value="TreeGrafter"/>
</dbReference>
<dbReference type="InterPro" id="IPR016496">
    <property type="entry name" value="GTPase_HflX"/>
</dbReference>
<keyword evidence="1 6" id="KW-0479">Metal-binding</keyword>
<feature type="binding site" evidence="5">
    <location>
        <begin position="249"/>
        <end position="252"/>
    </location>
    <ligand>
        <name>GTP</name>
        <dbReference type="ChEBI" id="CHEBI:37565"/>
    </ligand>
</feature>
<dbReference type="InterPro" id="IPR042108">
    <property type="entry name" value="GTPase_HflX_N_sf"/>
</dbReference>
<proteinExistence type="predicted"/>
<dbReference type="Pfam" id="PF01926">
    <property type="entry name" value="MMR_HSR1"/>
    <property type="match status" value="1"/>
</dbReference>
<dbReference type="AlphaFoldDB" id="A0A8U0HZW2"/>
<dbReference type="PROSITE" id="PS51705">
    <property type="entry name" value="G_HFLX"/>
    <property type="match status" value="1"/>
</dbReference>
<feature type="binding site" evidence="5">
    <location>
        <begin position="188"/>
        <end position="195"/>
    </location>
    <ligand>
        <name>GTP</name>
        <dbReference type="ChEBI" id="CHEBI:37565"/>
    </ligand>
</feature>
<feature type="binding site" evidence="6">
    <location>
        <position position="230"/>
    </location>
    <ligand>
        <name>Mg(2+)</name>
        <dbReference type="ChEBI" id="CHEBI:18420"/>
    </ligand>
</feature>
<keyword evidence="8" id="KW-0614">Plasmid</keyword>
<feature type="binding site" evidence="5">
    <location>
        <begin position="228"/>
        <end position="232"/>
    </location>
    <ligand>
        <name>GTP</name>
        <dbReference type="ChEBI" id="CHEBI:37565"/>
    </ligand>
</feature>
<dbReference type="PANTHER" id="PTHR10229:SF8">
    <property type="entry name" value="GTPASE HFLX"/>
    <property type="match status" value="1"/>
</dbReference>
<keyword evidence="9" id="KW-1185">Reference proteome</keyword>
<name>A0A8U0HZW2_9EURY</name>
<dbReference type="PANTHER" id="PTHR10229">
    <property type="entry name" value="GTP-BINDING PROTEIN HFLX"/>
    <property type="match status" value="1"/>
</dbReference>
<evidence type="ECO:0000313" key="8">
    <source>
        <dbReference type="EMBL" id="UPV76560.1"/>
    </source>
</evidence>
<dbReference type="InterPro" id="IPR027417">
    <property type="entry name" value="P-loop_NTPase"/>
</dbReference>
<keyword evidence="4 5" id="KW-0342">GTP-binding</keyword>
<dbReference type="InterPro" id="IPR030394">
    <property type="entry name" value="G_HFLX_dom"/>
</dbReference>
<protein>
    <submittedName>
        <fullName evidence="8">GTPase HflX</fullName>
    </submittedName>
</protein>
<feature type="domain" description="Hflx-type G" evidence="7">
    <location>
        <begin position="182"/>
        <end position="372"/>
    </location>
</feature>
<feature type="binding site" evidence="6">
    <location>
        <position position="195"/>
    </location>
    <ligand>
        <name>Mg(2+)</name>
        <dbReference type="ChEBI" id="CHEBI:18420"/>
    </ligand>
</feature>
<dbReference type="InterPro" id="IPR025121">
    <property type="entry name" value="GTPase_HflX_N"/>
</dbReference>
<gene>
    <name evidence="8" type="primary">hflX</name>
    <name evidence="8" type="ORF">M0R89_18685</name>
</gene>
<dbReference type="Proteomes" id="UP000830729">
    <property type="component" value="Plasmid unnamed1"/>
</dbReference>
<dbReference type="EMBL" id="CP096660">
    <property type="protein sequence ID" value="UPV76560.1"/>
    <property type="molecule type" value="Genomic_DNA"/>
</dbReference>
<reference evidence="8 9" key="1">
    <citation type="submission" date="2022-04" db="EMBL/GenBank/DDBJ databases">
        <title>Diverse halophilic archaea isolated from saline environments.</title>
        <authorList>
            <person name="Cui H.-L."/>
        </authorList>
    </citation>
    <scope>NUCLEOTIDE SEQUENCE [LARGE SCALE GENOMIC DNA]</scope>
    <source>
        <strain evidence="8 9">XZYJT49</strain>
        <plasmid evidence="8 9">unnamed1</plasmid>
    </source>
</reference>
<evidence type="ECO:0000256" key="3">
    <source>
        <dbReference type="ARBA" id="ARBA00022842"/>
    </source>
</evidence>
<comment type="cofactor">
    <cofactor evidence="6">
        <name>Mg(2+)</name>
        <dbReference type="ChEBI" id="CHEBI:18420"/>
    </cofactor>
</comment>
<dbReference type="Gene3D" id="3.40.50.300">
    <property type="entry name" value="P-loop containing nucleotide triphosphate hydrolases"/>
    <property type="match status" value="1"/>
</dbReference>
<dbReference type="InterPro" id="IPR006073">
    <property type="entry name" value="GTP-bd"/>
</dbReference>
<dbReference type="GO" id="GO:0046872">
    <property type="term" value="F:metal ion binding"/>
    <property type="evidence" value="ECO:0007669"/>
    <property type="project" value="UniProtKB-KW"/>
</dbReference>
<feature type="binding site" evidence="5">
    <location>
        <begin position="314"/>
        <end position="317"/>
    </location>
    <ligand>
        <name>GTP</name>
        <dbReference type="ChEBI" id="CHEBI:37565"/>
    </ligand>
</feature>
<evidence type="ECO:0000259" key="7">
    <source>
        <dbReference type="PROSITE" id="PS51705"/>
    </source>
</evidence>
<sequence length="436" mass="47739">MQSRDAVIAKRVDDGSPDTDEIAALAEAAGHEVVARVTQTRPEDSSLQFGRGKAEELAETVAETDASLVVFDNDLTPTQTVELAELCPDGTTVVDRHRLVLDIFEEQVGSKRAELQVERATLEWNLPRIRESTQEQAMNKFTESGTRYYDVLDRIDELDRKLADFGDDAEARRERRREEGFEFVALAGYTNAGKSTLLHRLADDLDFEDREVDHADLDATAEIEDRLFKTLDTTTRRATVEGRRTLVTDTVGFVGDLPHDLVASFHGTLSETETADCVVLVADAGDPPTELRRKLETSFDLLEAAEGEVVVALNKTDLLSADECAEREAVAAEVAAESAVELSADPVPVSASEGRNLDALRERIAGALSDRRTVELALPNDDDAMSVVSWLYDRAEVSDVTYAGGEVRVEFAAKGPVVERAKSRASALEPNSSEGR</sequence>
<dbReference type="SUPFAM" id="SSF52540">
    <property type="entry name" value="P-loop containing nucleoside triphosphate hydrolases"/>
    <property type="match status" value="1"/>
</dbReference>